<evidence type="ECO:0000256" key="1">
    <source>
        <dbReference type="ARBA" id="ARBA00004123"/>
    </source>
</evidence>
<evidence type="ECO:0000256" key="3">
    <source>
        <dbReference type="ARBA" id="ARBA00023015"/>
    </source>
</evidence>
<dbReference type="InterPro" id="IPR016177">
    <property type="entry name" value="DNA-bd_dom_sf"/>
</dbReference>
<comment type="subcellular location">
    <subcellularLocation>
        <location evidence="1">Nucleus</location>
    </subcellularLocation>
</comment>
<evidence type="ECO:0000256" key="7">
    <source>
        <dbReference type="ARBA" id="ARBA00023242"/>
    </source>
</evidence>
<dbReference type="PANTHER" id="PTHR31190:SF499">
    <property type="entry name" value="ETHYLENE-RESPONSIVE TRANSCRIPTION FACTOR ERF105"/>
    <property type="match status" value="1"/>
</dbReference>
<dbReference type="InterPro" id="IPR036955">
    <property type="entry name" value="AP2/ERF_dom_sf"/>
</dbReference>
<feature type="region of interest" description="Disordered" evidence="8">
    <location>
        <begin position="246"/>
        <end position="296"/>
    </location>
</feature>
<dbReference type="GO" id="GO:0003700">
    <property type="term" value="F:DNA-binding transcription factor activity"/>
    <property type="evidence" value="ECO:0007669"/>
    <property type="project" value="InterPro"/>
</dbReference>
<keyword evidence="3" id="KW-0805">Transcription regulation</keyword>
<dbReference type="GO" id="GO:0000976">
    <property type="term" value="F:transcription cis-regulatory region binding"/>
    <property type="evidence" value="ECO:0007669"/>
    <property type="project" value="UniProtKB-ARBA"/>
</dbReference>
<evidence type="ECO:0000256" key="5">
    <source>
        <dbReference type="ARBA" id="ARBA00023159"/>
    </source>
</evidence>
<dbReference type="FunFam" id="3.30.730.10:FF:000001">
    <property type="entry name" value="Ethylene-responsive transcription factor 2"/>
    <property type="match status" value="1"/>
</dbReference>
<comment type="caution">
    <text evidence="10">The sequence shown here is derived from an EMBL/GenBank/DDBJ whole genome shotgun (WGS) entry which is preliminary data.</text>
</comment>
<evidence type="ECO:0000256" key="6">
    <source>
        <dbReference type="ARBA" id="ARBA00023163"/>
    </source>
</evidence>
<dbReference type="GO" id="GO:0006950">
    <property type="term" value="P:response to stress"/>
    <property type="evidence" value="ECO:0007669"/>
    <property type="project" value="UniProtKB-ARBA"/>
</dbReference>
<protein>
    <recommendedName>
        <fullName evidence="9">AP2/ERF domain-containing protein</fullName>
    </recommendedName>
</protein>
<evidence type="ECO:0000313" key="11">
    <source>
        <dbReference type="Proteomes" id="UP000655225"/>
    </source>
</evidence>
<accession>A0A834YF42</accession>
<name>A0A834YF42_TETSI</name>
<evidence type="ECO:0000256" key="2">
    <source>
        <dbReference type="ARBA" id="ARBA00022745"/>
    </source>
</evidence>
<keyword evidence="7" id="KW-0539">Nucleus</keyword>
<dbReference type="PROSITE" id="PS51032">
    <property type="entry name" value="AP2_ERF"/>
    <property type="match status" value="1"/>
</dbReference>
<dbReference type="SUPFAM" id="SSF54171">
    <property type="entry name" value="DNA-binding domain"/>
    <property type="match status" value="1"/>
</dbReference>
<keyword evidence="11" id="KW-1185">Reference proteome</keyword>
<keyword evidence="5" id="KW-0010">Activator</keyword>
<dbReference type="Gene3D" id="3.30.730.10">
    <property type="entry name" value="AP2/ERF domain"/>
    <property type="match status" value="1"/>
</dbReference>
<evidence type="ECO:0000259" key="9">
    <source>
        <dbReference type="PROSITE" id="PS51032"/>
    </source>
</evidence>
<dbReference type="GO" id="GO:0005634">
    <property type="term" value="C:nucleus"/>
    <property type="evidence" value="ECO:0007669"/>
    <property type="project" value="UniProtKB-SubCell"/>
</dbReference>
<dbReference type="InterPro" id="IPR001471">
    <property type="entry name" value="AP2/ERF_dom"/>
</dbReference>
<keyword evidence="4" id="KW-0238">DNA-binding</keyword>
<evidence type="ECO:0000313" key="10">
    <source>
        <dbReference type="EMBL" id="KAF8380568.1"/>
    </source>
</evidence>
<dbReference type="PANTHER" id="PTHR31190">
    <property type="entry name" value="DNA-BINDING DOMAIN"/>
    <property type="match status" value="1"/>
</dbReference>
<dbReference type="Pfam" id="PF00847">
    <property type="entry name" value="AP2"/>
    <property type="match status" value="1"/>
</dbReference>
<evidence type="ECO:0000256" key="4">
    <source>
        <dbReference type="ARBA" id="ARBA00023125"/>
    </source>
</evidence>
<dbReference type="SMART" id="SM00380">
    <property type="entry name" value="AP2"/>
    <property type="match status" value="1"/>
</dbReference>
<feature type="compositionally biased region" description="Polar residues" evidence="8">
    <location>
        <begin position="131"/>
        <end position="143"/>
    </location>
</feature>
<evidence type="ECO:0000256" key="8">
    <source>
        <dbReference type="SAM" id="MobiDB-lite"/>
    </source>
</evidence>
<dbReference type="OMA" id="FIHLTTP"/>
<gene>
    <name evidence="10" type="ORF">HHK36_028056</name>
</gene>
<dbReference type="PRINTS" id="PR00367">
    <property type="entry name" value="ETHRSPELEMNT"/>
</dbReference>
<dbReference type="EMBL" id="JABCRI010000021">
    <property type="protein sequence ID" value="KAF8380568.1"/>
    <property type="molecule type" value="Genomic_DNA"/>
</dbReference>
<organism evidence="10 11">
    <name type="scientific">Tetracentron sinense</name>
    <name type="common">Spur-leaf</name>
    <dbReference type="NCBI Taxonomy" id="13715"/>
    <lineage>
        <taxon>Eukaryota</taxon>
        <taxon>Viridiplantae</taxon>
        <taxon>Streptophyta</taxon>
        <taxon>Embryophyta</taxon>
        <taxon>Tracheophyta</taxon>
        <taxon>Spermatophyta</taxon>
        <taxon>Magnoliopsida</taxon>
        <taxon>Trochodendrales</taxon>
        <taxon>Trochodendraceae</taxon>
        <taxon>Tetracentron</taxon>
    </lineage>
</organism>
<feature type="region of interest" description="Disordered" evidence="8">
    <location>
        <begin position="131"/>
        <end position="151"/>
    </location>
</feature>
<feature type="compositionally biased region" description="Basic and acidic residues" evidence="8">
    <location>
        <begin position="275"/>
        <end position="287"/>
    </location>
</feature>
<keyword evidence="6" id="KW-0804">Transcription</keyword>
<dbReference type="OrthoDB" id="674504at2759"/>
<proteinExistence type="predicted"/>
<dbReference type="GO" id="GO:0009873">
    <property type="term" value="P:ethylene-activated signaling pathway"/>
    <property type="evidence" value="ECO:0007669"/>
    <property type="project" value="UniProtKB-KW"/>
</dbReference>
<reference evidence="10 11" key="1">
    <citation type="submission" date="2020-04" db="EMBL/GenBank/DDBJ databases">
        <title>Plant Genome Project.</title>
        <authorList>
            <person name="Zhang R.-G."/>
        </authorList>
    </citation>
    <scope>NUCLEOTIDE SEQUENCE [LARGE SCALE GENOMIC DNA]</scope>
    <source>
        <strain evidence="10">YNK0</strain>
        <tissue evidence="10">Leaf</tissue>
    </source>
</reference>
<dbReference type="CDD" id="cd00018">
    <property type="entry name" value="AP2"/>
    <property type="match status" value="1"/>
</dbReference>
<feature type="domain" description="AP2/ERF" evidence="9">
    <location>
        <begin position="187"/>
        <end position="245"/>
    </location>
</feature>
<dbReference type="Proteomes" id="UP000655225">
    <property type="component" value="Unassembled WGS sequence"/>
</dbReference>
<dbReference type="AlphaFoldDB" id="A0A834YF42"/>
<sequence length="342" mass="38005">MASSDEVSALDLIRHHLLGDFSSIDTFIPDLSLCTEKISSINGEKSEVLASRSDSLCSVTASSDSPVSDLKNESFLSESFVSEPEIAISDYLHENDSSDLFEFFPNPIPFDENQNNFFSFEIKPEIIDLTTPKSLTSSSQASSNDRRPSLKINLPPVMKQEWLDFTEPSKPAATVAIQTSSDSGERHYRGVRRRPWGKFAAEIRDPNRRGSRVWLGTFDTSIEAAKAYDRAAFKMRGSKAILNFPLEAGKPANPPENTGRKRHRDAETEEEKEELEAKAFKKERSPESDTTTSVPNVYPSTPSIWSSFWEGLDAKGIFNVLPLSPSPLSPHPSLGYPQLTVI</sequence>
<dbReference type="InterPro" id="IPR044808">
    <property type="entry name" value="ERF_plant"/>
</dbReference>
<keyword evidence="2" id="KW-0936">Ethylene signaling pathway</keyword>